<keyword evidence="2 3" id="KW-0186">Copper</keyword>
<dbReference type="EMBL" id="MASR01000001">
    <property type="protein sequence ID" value="OFE13311.1"/>
    <property type="molecule type" value="Genomic_DNA"/>
</dbReference>
<feature type="disulfide bond" description="Redox-active" evidence="4">
    <location>
        <begin position="86"/>
        <end position="90"/>
    </location>
</feature>
<dbReference type="SUPFAM" id="SSF52833">
    <property type="entry name" value="Thioredoxin-like"/>
    <property type="match status" value="1"/>
</dbReference>
<feature type="binding site" evidence="3">
    <location>
        <position position="182"/>
    </location>
    <ligand>
        <name>Cu cation</name>
        <dbReference type="ChEBI" id="CHEBI:23378"/>
    </ligand>
</feature>
<dbReference type="InterPro" id="IPR003782">
    <property type="entry name" value="SCO1/SenC"/>
</dbReference>
<dbReference type="InterPro" id="IPR013766">
    <property type="entry name" value="Thioredoxin_domain"/>
</dbReference>
<evidence type="ECO:0000256" key="2">
    <source>
        <dbReference type="ARBA" id="ARBA00023008"/>
    </source>
</evidence>
<accession>A0A1E8CLG1</accession>
<dbReference type="InterPro" id="IPR036249">
    <property type="entry name" value="Thioredoxin-like_sf"/>
</dbReference>
<dbReference type="PANTHER" id="PTHR12151">
    <property type="entry name" value="ELECTRON TRANSPORT PROTIN SCO1/SENC FAMILY MEMBER"/>
    <property type="match status" value="1"/>
</dbReference>
<keyword evidence="4" id="KW-1015">Disulfide bond</keyword>
<proteinExistence type="inferred from homology"/>
<evidence type="ECO:0000259" key="5">
    <source>
        <dbReference type="PROSITE" id="PS51352"/>
    </source>
</evidence>
<evidence type="ECO:0000256" key="3">
    <source>
        <dbReference type="PIRSR" id="PIRSR603782-1"/>
    </source>
</evidence>
<keyword evidence="3" id="KW-0479">Metal-binding</keyword>
<sequence>MKRNIKITLIVCLLWVALVLVVTFYRYAGDDTAQVSQEELREIGAMVYDEPVAFEPFSLVDHHGEPFTEQTLQGKWSLVFFGFTNCPDICPLTMNELTGFYRDLSAGPYQADTQVVMISVDPFRDDTAQIAQYMDAYHEDFLGVNGEYDQVSQLARDLYISHGVMPVPAQDGGDSNEFMVDHSGNILLIDPQGQYRGFLEPNIRRANILEAYQIIRQTI</sequence>
<dbReference type="Gene3D" id="3.40.30.10">
    <property type="entry name" value="Glutaredoxin"/>
    <property type="match status" value="1"/>
</dbReference>
<dbReference type="OrthoDB" id="9790194at2"/>
<feature type="binding site" evidence="3">
    <location>
        <position position="90"/>
    </location>
    <ligand>
        <name>Cu cation</name>
        <dbReference type="ChEBI" id="CHEBI:23378"/>
    </ligand>
</feature>
<reference evidence="7" key="1">
    <citation type="submission" date="2016-07" db="EMBL/GenBank/DDBJ databases">
        <authorList>
            <person name="Florea S."/>
            <person name="Webb J.S."/>
            <person name="Jaromczyk J."/>
            <person name="Schardl C.L."/>
        </authorList>
    </citation>
    <scope>NUCLEOTIDE SEQUENCE [LARGE SCALE GENOMIC DNA]</scope>
    <source>
        <strain evidence="7">KCTC 42131</strain>
    </source>
</reference>
<evidence type="ECO:0000313" key="7">
    <source>
        <dbReference type="Proteomes" id="UP000175669"/>
    </source>
</evidence>
<evidence type="ECO:0000313" key="6">
    <source>
        <dbReference type="EMBL" id="OFE13311.1"/>
    </source>
</evidence>
<comment type="similarity">
    <text evidence="1">Belongs to the SCO1/2 family.</text>
</comment>
<dbReference type="Proteomes" id="UP000175669">
    <property type="component" value="Unassembled WGS sequence"/>
</dbReference>
<evidence type="ECO:0000256" key="1">
    <source>
        <dbReference type="ARBA" id="ARBA00010996"/>
    </source>
</evidence>
<dbReference type="GO" id="GO:0046872">
    <property type="term" value="F:metal ion binding"/>
    <property type="evidence" value="ECO:0007669"/>
    <property type="project" value="UniProtKB-KW"/>
</dbReference>
<dbReference type="AlphaFoldDB" id="A0A1E8CLG1"/>
<comment type="caution">
    <text evidence="6">The sequence shown here is derived from an EMBL/GenBank/DDBJ whole genome shotgun (WGS) entry which is preliminary data.</text>
</comment>
<dbReference type="PANTHER" id="PTHR12151:SF25">
    <property type="entry name" value="LINALOOL DEHYDRATASE_ISOMERASE DOMAIN-CONTAINING PROTEIN"/>
    <property type="match status" value="1"/>
</dbReference>
<feature type="domain" description="Thioredoxin" evidence="5">
    <location>
        <begin position="48"/>
        <end position="219"/>
    </location>
</feature>
<dbReference type="RefSeq" id="WP_070117261.1">
    <property type="nucleotide sequence ID" value="NZ_CAXATG010000004.1"/>
</dbReference>
<dbReference type="Pfam" id="PF02630">
    <property type="entry name" value="SCO1-SenC"/>
    <property type="match status" value="1"/>
</dbReference>
<dbReference type="FunFam" id="3.40.30.10:FF:000013">
    <property type="entry name" value="Blast:Protein SCO1 homolog, mitochondrial"/>
    <property type="match status" value="1"/>
</dbReference>
<organism evidence="6 7">
    <name type="scientific">Pseudohongiella acticola</name>
    <dbReference type="NCBI Taxonomy" id="1524254"/>
    <lineage>
        <taxon>Bacteria</taxon>
        <taxon>Pseudomonadati</taxon>
        <taxon>Pseudomonadota</taxon>
        <taxon>Gammaproteobacteria</taxon>
        <taxon>Pseudomonadales</taxon>
        <taxon>Pseudohongiellaceae</taxon>
        <taxon>Pseudohongiella</taxon>
    </lineage>
</organism>
<name>A0A1E8CLG1_9GAMM</name>
<feature type="binding site" evidence="3">
    <location>
        <position position="86"/>
    </location>
    <ligand>
        <name>Cu cation</name>
        <dbReference type="ChEBI" id="CHEBI:23378"/>
    </ligand>
</feature>
<dbReference type="CDD" id="cd02968">
    <property type="entry name" value="SCO"/>
    <property type="match status" value="1"/>
</dbReference>
<keyword evidence="7" id="KW-1185">Reference proteome</keyword>
<evidence type="ECO:0000256" key="4">
    <source>
        <dbReference type="PIRSR" id="PIRSR603782-2"/>
    </source>
</evidence>
<dbReference type="PROSITE" id="PS51352">
    <property type="entry name" value="THIOREDOXIN_2"/>
    <property type="match status" value="1"/>
</dbReference>
<gene>
    <name evidence="6" type="ORF">PHACT_09315</name>
</gene>
<dbReference type="STRING" id="1524254.PHACT_09315"/>
<protein>
    <recommendedName>
        <fullName evidence="5">Thioredoxin domain-containing protein</fullName>
    </recommendedName>
</protein>